<dbReference type="KEGG" id="bor:COCMIDRAFT_30130"/>
<evidence type="ECO:0000313" key="2">
    <source>
        <dbReference type="Proteomes" id="UP000054032"/>
    </source>
</evidence>
<name>W6YZQ2_COCMI</name>
<dbReference type="GeneID" id="19121620"/>
<dbReference type="EMBL" id="KI964124">
    <property type="protein sequence ID" value="EUC41019.1"/>
    <property type="molecule type" value="Genomic_DNA"/>
</dbReference>
<dbReference type="RefSeq" id="XP_007692456.1">
    <property type="nucleotide sequence ID" value="XM_007694266.1"/>
</dbReference>
<dbReference type="HOGENOM" id="CLU_1326170_0_0_1"/>
<keyword evidence="2" id="KW-1185">Reference proteome</keyword>
<sequence length="207" mass="22206">MSTYAQSRQTIRSVAPSCSCFCFDRPAATIVTSLVCKPGYPTVGEMHCTLHRSYRGLSMVCPEPSVAMPSSLSMRGQPPFFFSSDSTISTLAPLFVTRPGIGSRGGYAKFCNPPIAAMLSAMRAVAAAESVGGPTTDLRQSNSFPAMAIDLHALSIETPFCRHNVAALRFSVVSQDSVLQCYLNIFVNACTTICVISYEIDHAVAML</sequence>
<accession>W6YZQ2</accession>
<dbReference type="OrthoDB" id="3693278at2759"/>
<dbReference type="AlphaFoldDB" id="W6YZQ2"/>
<proteinExistence type="predicted"/>
<dbReference type="Proteomes" id="UP000054032">
    <property type="component" value="Unassembled WGS sequence"/>
</dbReference>
<organism evidence="1 2">
    <name type="scientific">Bipolaris oryzae ATCC 44560</name>
    <dbReference type="NCBI Taxonomy" id="930090"/>
    <lineage>
        <taxon>Eukaryota</taxon>
        <taxon>Fungi</taxon>
        <taxon>Dikarya</taxon>
        <taxon>Ascomycota</taxon>
        <taxon>Pezizomycotina</taxon>
        <taxon>Dothideomycetes</taxon>
        <taxon>Pleosporomycetidae</taxon>
        <taxon>Pleosporales</taxon>
        <taxon>Pleosporineae</taxon>
        <taxon>Pleosporaceae</taxon>
        <taxon>Bipolaris</taxon>
    </lineage>
</organism>
<gene>
    <name evidence="1" type="ORF">COCMIDRAFT_30130</name>
</gene>
<protein>
    <submittedName>
        <fullName evidence="1">Uncharacterized protein</fullName>
    </submittedName>
</protein>
<evidence type="ECO:0000313" key="1">
    <source>
        <dbReference type="EMBL" id="EUC41019.1"/>
    </source>
</evidence>
<reference evidence="1 2" key="1">
    <citation type="journal article" date="2013" name="PLoS Genet.">
        <title>Comparative genome structure, secondary metabolite, and effector coding capacity across Cochliobolus pathogens.</title>
        <authorList>
            <person name="Condon B.J."/>
            <person name="Leng Y."/>
            <person name="Wu D."/>
            <person name="Bushley K.E."/>
            <person name="Ohm R.A."/>
            <person name="Otillar R."/>
            <person name="Martin J."/>
            <person name="Schackwitz W."/>
            <person name="Grimwood J."/>
            <person name="MohdZainudin N."/>
            <person name="Xue C."/>
            <person name="Wang R."/>
            <person name="Manning V.A."/>
            <person name="Dhillon B."/>
            <person name="Tu Z.J."/>
            <person name="Steffenson B.J."/>
            <person name="Salamov A."/>
            <person name="Sun H."/>
            <person name="Lowry S."/>
            <person name="LaButti K."/>
            <person name="Han J."/>
            <person name="Copeland A."/>
            <person name="Lindquist E."/>
            <person name="Barry K."/>
            <person name="Schmutz J."/>
            <person name="Baker S.E."/>
            <person name="Ciuffetti L.M."/>
            <person name="Grigoriev I.V."/>
            <person name="Zhong S."/>
            <person name="Turgeon B.G."/>
        </authorList>
    </citation>
    <scope>NUCLEOTIDE SEQUENCE [LARGE SCALE GENOMIC DNA]</scope>
    <source>
        <strain evidence="1 2">ATCC 44560</strain>
    </source>
</reference>